<dbReference type="Proteomes" id="UP000241365">
    <property type="component" value="Segment"/>
</dbReference>
<evidence type="ECO:0000313" key="1">
    <source>
        <dbReference type="EMBL" id="ANB50318.1"/>
    </source>
</evidence>
<evidence type="ECO:0000313" key="2">
    <source>
        <dbReference type="Proteomes" id="UP000241365"/>
    </source>
</evidence>
<dbReference type="InterPro" id="IPR015797">
    <property type="entry name" value="NUDIX_hydrolase-like_dom_sf"/>
</dbReference>
<dbReference type="RefSeq" id="YP_010776069.1">
    <property type="nucleotide sequence ID" value="NC_075034.1"/>
</dbReference>
<proteinExistence type="predicted"/>
<dbReference type="Gene3D" id="3.90.79.10">
    <property type="entry name" value="Nucleoside Triphosphate Pyrophosphohydrolase"/>
    <property type="match status" value="1"/>
</dbReference>
<sequence length="152" mass="17559">MSGICGVALLDRDNNLCIVKEARSGLWGIPKGKKMHQDISSYDCASRKVRQELLLDINDSDFNCLEIRGLHCDGITIFIAKTNKIYNQIDVRPSRNIMQVHWLPFDFIMIDCAINPKRFNRSVKSLRDFYLDNKSEFIKSTFNIDNSKNIKN</sequence>
<dbReference type="KEGG" id="vg:80512680"/>
<dbReference type="GeneID" id="80512680"/>
<protein>
    <recommendedName>
        <fullName evidence="3">Nudix hydrolase domain-containing protein</fullName>
    </recommendedName>
</protein>
<evidence type="ECO:0008006" key="3">
    <source>
        <dbReference type="Google" id="ProtNLM"/>
    </source>
</evidence>
<dbReference type="EMBL" id="KU877344">
    <property type="protein sequence ID" value="ANB50318.1"/>
    <property type="molecule type" value="Genomic_DNA"/>
</dbReference>
<reference evidence="1 2" key="1">
    <citation type="journal article" date="2016" name="Genome Announc.">
        <title>Complete Genome Sequence of a New Megavirus Family Member Isolated from an Inland Water Lake for the First Time in India.</title>
        <authorList>
            <person name="Chatterjee A."/>
            <person name="Ali F."/>
            <person name="Bange D."/>
            <person name="Kondabagil K."/>
        </authorList>
    </citation>
    <scope>NUCLEOTIDE SEQUENCE [LARGE SCALE GENOMIC DNA]</scope>
    <source>
        <strain evidence="1">1</strain>
    </source>
</reference>
<dbReference type="SUPFAM" id="SSF55811">
    <property type="entry name" value="Nudix"/>
    <property type="match status" value="1"/>
</dbReference>
<name>A0A167R524_9VIRU</name>
<organism evidence="1 2">
    <name type="scientific">Powai lake megavirus</name>
    <dbReference type="NCBI Taxonomy" id="1842663"/>
    <lineage>
        <taxon>Viruses</taxon>
        <taxon>Varidnaviria</taxon>
        <taxon>Bamfordvirae</taxon>
        <taxon>Nucleocytoviricota</taxon>
        <taxon>Megaviricetes</taxon>
        <taxon>Imitervirales</taxon>
        <taxon>Mimiviridae</taxon>
        <taxon>Megamimivirinae</taxon>
        <taxon>Megavirus</taxon>
        <taxon>Megavirus powaiense</taxon>
    </lineage>
</organism>
<keyword evidence="2" id="KW-1185">Reference proteome</keyword>
<accession>A0A167R524</accession>